<dbReference type="InterPro" id="IPR027413">
    <property type="entry name" value="GROEL-like_equatorial_sf"/>
</dbReference>
<evidence type="ECO:0000313" key="1">
    <source>
        <dbReference type="EMBL" id="GBO22206.1"/>
    </source>
</evidence>
<organism evidence="1 2">
    <name type="scientific">Araneus ventricosus</name>
    <name type="common">Orbweaver spider</name>
    <name type="synonym">Epeira ventricosa</name>
    <dbReference type="NCBI Taxonomy" id="182803"/>
    <lineage>
        <taxon>Eukaryota</taxon>
        <taxon>Metazoa</taxon>
        <taxon>Ecdysozoa</taxon>
        <taxon>Arthropoda</taxon>
        <taxon>Chelicerata</taxon>
        <taxon>Arachnida</taxon>
        <taxon>Araneae</taxon>
        <taxon>Araneomorphae</taxon>
        <taxon>Entelegynae</taxon>
        <taxon>Araneoidea</taxon>
        <taxon>Araneidae</taxon>
        <taxon>Araneus</taxon>
    </lineage>
</organism>
<gene>
    <name evidence="1" type="ORF">AVEN_237340_1</name>
</gene>
<accession>A0A4Y2VDL1</accession>
<sequence length="56" mass="6235">MTEGKIDDMLKLGIIEPFKVKSQVISGATEAAEMILRVDGIIKAAPRRRNPDDRHC</sequence>
<name>A0A4Y2VDL1_ARAVE</name>
<dbReference type="EMBL" id="BGPR01045326">
    <property type="protein sequence ID" value="GBO22206.1"/>
    <property type="molecule type" value="Genomic_DNA"/>
</dbReference>
<dbReference type="SUPFAM" id="SSF48592">
    <property type="entry name" value="GroEL equatorial domain-like"/>
    <property type="match status" value="1"/>
</dbReference>
<dbReference type="OrthoDB" id="6419818at2759"/>
<dbReference type="GO" id="GO:0005524">
    <property type="term" value="F:ATP binding"/>
    <property type="evidence" value="ECO:0007669"/>
    <property type="project" value="InterPro"/>
</dbReference>
<keyword evidence="2" id="KW-1185">Reference proteome</keyword>
<dbReference type="Proteomes" id="UP000499080">
    <property type="component" value="Unassembled WGS sequence"/>
</dbReference>
<dbReference type="InterPro" id="IPR002423">
    <property type="entry name" value="Cpn60/GroEL/TCP-1"/>
</dbReference>
<reference evidence="1 2" key="1">
    <citation type="journal article" date="2019" name="Sci. Rep.">
        <title>Orb-weaving spider Araneus ventricosus genome elucidates the spidroin gene catalogue.</title>
        <authorList>
            <person name="Kono N."/>
            <person name="Nakamura H."/>
            <person name="Ohtoshi R."/>
            <person name="Moran D.A.P."/>
            <person name="Shinohara A."/>
            <person name="Yoshida Y."/>
            <person name="Fujiwara M."/>
            <person name="Mori M."/>
            <person name="Tomita M."/>
            <person name="Arakawa K."/>
        </authorList>
    </citation>
    <scope>NUCLEOTIDE SEQUENCE [LARGE SCALE GENOMIC DNA]</scope>
</reference>
<dbReference type="Gene3D" id="1.10.560.10">
    <property type="entry name" value="GroEL-like equatorial domain"/>
    <property type="match status" value="1"/>
</dbReference>
<dbReference type="AlphaFoldDB" id="A0A4Y2VDL1"/>
<protein>
    <submittedName>
        <fullName evidence="1">Uncharacterized protein</fullName>
    </submittedName>
</protein>
<proteinExistence type="predicted"/>
<dbReference type="Pfam" id="PF00118">
    <property type="entry name" value="Cpn60_TCP1"/>
    <property type="match status" value="1"/>
</dbReference>
<evidence type="ECO:0000313" key="2">
    <source>
        <dbReference type="Proteomes" id="UP000499080"/>
    </source>
</evidence>
<feature type="non-terminal residue" evidence="1">
    <location>
        <position position="1"/>
    </location>
</feature>
<comment type="caution">
    <text evidence="1">The sequence shown here is derived from an EMBL/GenBank/DDBJ whole genome shotgun (WGS) entry which is preliminary data.</text>
</comment>